<evidence type="ECO:0000256" key="2">
    <source>
        <dbReference type="ARBA" id="ARBA00023125"/>
    </source>
</evidence>
<dbReference type="InterPro" id="IPR036388">
    <property type="entry name" value="WH-like_DNA-bd_sf"/>
</dbReference>
<dbReference type="PROSITE" id="PS51071">
    <property type="entry name" value="HTH_RPIR"/>
    <property type="match status" value="1"/>
</dbReference>
<comment type="caution">
    <text evidence="6">The sequence shown here is derived from an EMBL/GenBank/DDBJ whole genome shotgun (WGS) entry which is preliminary data.</text>
</comment>
<keyword evidence="2" id="KW-0238">DNA-binding</keyword>
<dbReference type="EMBL" id="AGBZ02000001">
    <property type="protein sequence ID" value="KAI92591.1"/>
    <property type="molecule type" value="Genomic_DNA"/>
</dbReference>
<dbReference type="RefSeq" id="WP_004027645.1">
    <property type="nucleotide sequence ID" value="NZ_AGBZ02000001.1"/>
</dbReference>
<dbReference type="PROSITE" id="PS51464">
    <property type="entry name" value="SIS"/>
    <property type="match status" value="1"/>
</dbReference>
<feature type="domain" description="HTH rpiR-type" evidence="4">
    <location>
        <begin position="4"/>
        <end position="80"/>
    </location>
</feature>
<protein>
    <submittedName>
        <fullName evidence="6">GntR family transcriptional regulator</fullName>
    </submittedName>
</protein>
<dbReference type="InterPro" id="IPR009057">
    <property type="entry name" value="Homeodomain-like_sf"/>
</dbReference>
<sequence>MTENEIIRKIKEISIDPDHRFSFIAKYILQNLMIVPEITIKEMAECTYTSIATINRFTKYLNLDGYKELIHIIKYFNHNLAGEESIMVGETNNSLMFNTYNNIIRSLHDTFRLTLNQKGIIANVIKHFKAARRIVVFAIVGTYNVAKDFQEKLLRIGFNIIAINDFHNGYFLAQQLNEGDLAFFVSYSGETLDLIKLAKICHQNHTPIAIVCRQSNNTLSNLADYEITISSNESIERLISTTSRFALLFALDMIYFSLLATDLEYYRVMLEKTLVPKF</sequence>
<organism evidence="6 7">
    <name type="scientific">Spiroplasma melliferum KC3</name>
    <dbReference type="NCBI Taxonomy" id="570509"/>
    <lineage>
        <taxon>Bacteria</taxon>
        <taxon>Bacillati</taxon>
        <taxon>Mycoplasmatota</taxon>
        <taxon>Mollicutes</taxon>
        <taxon>Entomoplasmatales</taxon>
        <taxon>Spiroplasmataceae</taxon>
        <taxon>Spiroplasma</taxon>
    </lineage>
</organism>
<dbReference type="GO" id="GO:0003677">
    <property type="term" value="F:DNA binding"/>
    <property type="evidence" value="ECO:0007669"/>
    <property type="project" value="UniProtKB-KW"/>
</dbReference>
<keyword evidence="1" id="KW-0805">Transcription regulation</keyword>
<dbReference type="PANTHER" id="PTHR30514">
    <property type="entry name" value="GLUCOKINASE"/>
    <property type="match status" value="1"/>
</dbReference>
<evidence type="ECO:0000259" key="5">
    <source>
        <dbReference type="PROSITE" id="PS51464"/>
    </source>
</evidence>
<feature type="domain" description="SIS" evidence="5">
    <location>
        <begin position="124"/>
        <end position="264"/>
    </location>
</feature>
<evidence type="ECO:0000313" key="6">
    <source>
        <dbReference type="EMBL" id="KAI92591.1"/>
    </source>
</evidence>
<evidence type="ECO:0000259" key="4">
    <source>
        <dbReference type="PROSITE" id="PS51071"/>
    </source>
</evidence>
<dbReference type="SUPFAM" id="SSF46689">
    <property type="entry name" value="Homeodomain-like"/>
    <property type="match status" value="1"/>
</dbReference>
<dbReference type="PANTHER" id="PTHR30514:SF10">
    <property type="entry name" value="MURR_RPIR FAMILY TRANSCRIPTIONAL REGULATOR"/>
    <property type="match status" value="1"/>
</dbReference>
<evidence type="ECO:0000256" key="3">
    <source>
        <dbReference type="ARBA" id="ARBA00023163"/>
    </source>
</evidence>
<dbReference type="Pfam" id="PF01418">
    <property type="entry name" value="HTH_6"/>
    <property type="match status" value="1"/>
</dbReference>
<dbReference type="InterPro" id="IPR046348">
    <property type="entry name" value="SIS_dom_sf"/>
</dbReference>
<dbReference type="SUPFAM" id="SSF53697">
    <property type="entry name" value="SIS domain"/>
    <property type="match status" value="1"/>
</dbReference>
<evidence type="ECO:0000313" key="7">
    <source>
        <dbReference type="Proteomes" id="UP000004057"/>
    </source>
</evidence>
<dbReference type="InterPro" id="IPR035472">
    <property type="entry name" value="RpiR-like_SIS"/>
</dbReference>
<gene>
    <name evidence="6" type="ORF">SPM_000505</name>
</gene>
<dbReference type="Gene3D" id="1.10.10.10">
    <property type="entry name" value="Winged helix-like DNA-binding domain superfamily/Winged helix DNA-binding domain"/>
    <property type="match status" value="1"/>
</dbReference>
<keyword evidence="3" id="KW-0804">Transcription</keyword>
<dbReference type="Proteomes" id="UP000004057">
    <property type="component" value="Unassembled WGS sequence"/>
</dbReference>
<evidence type="ECO:0000256" key="1">
    <source>
        <dbReference type="ARBA" id="ARBA00023015"/>
    </source>
</evidence>
<accession>A0AAI9X0V4</accession>
<dbReference type="GO" id="GO:0097367">
    <property type="term" value="F:carbohydrate derivative binding"/>
    <property type="evidence" value="ECO:0007669"/>
    <property type="project" value="InterPro"/>
</dbReference>
<dbReference type="GO" id="GO:1901135">
    <property type="term" value="P:carbohydrate derivative metabolic process"/>
    <property type="evidence" value="ECO:0007669"/>
    <property type="project" value="InterPro"/>
</dbReference>
<dbReference type="AlphaFoldDB" id="A0AAI9X0V4"/>
<dbReference type="InterPro" id="IPR000281">
    <property type="entry name" value="HTH_RpiR"/>
</dbReference>
<name>A0AAI9X0V4_SPIME</name>
<dbReference type="InterPro" id="IPR047640">
    <property type="entry name" value="RpiR-like"/>
</dbReference>
<dbReference type="InterPro" id="IPR001347">
    <property type="entry name" value="SIS_dom"/>
</dbReference>
<reference evidence="6 7" key="1">
    <citation type="journal article" date="2012" name="J. Proteome Res.">
        <title>Application of Spiroplasma melliferum proteogenomic profiling for the discovery of virulence factors and pathogenicity mechanisms in host-associated spiroplasmas.</title>
        <authorList>
            <person name="Alexeev D."/>
            <person name="Kostrjukova E."/>
            <person name="Aliper A."/>
            <person name="Popenko A."/>
            <person name="Bazaleev N."/>
            <person name="Tyakht A."/>
            <person name="Selezneva O."/>
            <person name="Akopian T."/>
            <person name="Prichodko E."/>
            <person name="Kondratov I."/>
            <person name="Chukin M."/>
            <person name="Demina I."/>
            <person name="Galyamina M."/>
            <person name="Kamashev D."/>
            <person name="Vanyushkina A."/>
            <person name="Ladygina V."/>
            <person name="Levitskii S."/>
            <person name="Lazarev V."/>
            <person name="Govorun V."/>
        </authorList>
    </citation>
    <scope>NUCLEOTIDE SEQUENCE [LARGE SCALE GENOMIC DNA]</scope>
    <source>
        <strain evidence="6 7">KC3</strain>
    </source>
</reference>
<dbReference type="CDD" id="cd05013">
    <property type="entry name" value="SIS_RpiR"/>
    <property type="match status" value="1"/>
</dbReference>
<dbReference type="Pfam" id="PF01380">
    <property type="entry name" value="SIS"/>
    <property type="match status" value="1"/>
</dbReference>
<dbReference type="GO" id="GO:0003700">
    <property type="term" value="F:DNA-binding transcription factor activity"/>
    <property type="evidence" value="ECO:0007669"/>
    <property type="project" value="InterPro"/>
</dbReference>
<proteinExistence type="predicted"/>
<dbReference type="Gene3D" id="3.40.50.10490">
    <property type="entry name" value="Glucose-6-phosphate isomerase like protein, domain 1"/>
    <property type="match status" value="1"/>
</dbReference>